<evidence type="ECO:0000259" key="2">
    <source>
        <dbReference type="Pfam" id="PF00437"/>
    </source>
</evidence>
<accession>Q83N17</accession>
<dbReference type="eggNOG" id="COG4962">
    <property type="taxonomic scope" value="Bacteria"/>
</dbReference>
<organism evidence="3 4">
    <name type="scientific">Tropheryma whipplei (strain Twist)</name>
    <name type="common">Whipple's bacillus</name>
    <dbReference type="NCBI Taxonomy" id="203267"/>
    <lineage>
        <taxon>Bacteria</taxon>
        <taxon>Bacillati</taxon>
        <taxon>Actinomycetota</taxon>
        <taxon>Actinomycetes</taxon>
        <taxon>Micrococcales</taxon>
        <taxon>Tropherymataceae</taxon>
        <taxon>Tropheryma</taxon>
    </lineage>
</organism>
<dbReference type="EMBL" id="AE014184">
    <property type="protein sequence ID" value="AAO44286.1"/>
    <property type="molecule type" value="Genomic_DNA"/>
</dbReference>
<dbReference type="Gene3D" id="3.30.450.380">
    <property type="match status" value="1"/>
</dbReference>
<dbReference type="GO" id="GO:0016887">
    <property type="term" value="F:ATP hydrolysis activity"/>
    <property type="evidence" value="ECO:0007669"/>
    <property type="project" value="InterPro"/>
</dbReference>
<evidence type="ECO:0000313" key="4">
    <source>
        <dbReference type="Proteomes" id="UP000002200"/>
    </source>
</evidence>
<dbReference type="Proteomes" id="UP000002200">
    <property type="component" value="Chromosome"/>
</dbReference>
<dbReference type="SUPFAM" id="SSF52540">
    <property type="entry name" value="P-loop containing nucleoside triphosphate hydrolases"/>
    <property type="match status" value="1"/>
</dbReference>
<dbReference type="PANTHER" id="PTHR30486:SF6">
    <property type="entry name" value="TYPE IV PILUS RETRACTATION ATPASE PILT"/>
    <property type="match status" value="1"/>
</dbReference>
<dbReference type="InterPro" id="IPR050921">
    <property type="entry name" value="T4SS_GSP_E_ATPase"/>
</dbReference>
<dbReference type="Pfam" id="PF00437">
    <property type="entry name" value="T2SSE"/>
    <property type="match status" value="1"/>
</dbReference>
<dbReference type="InterPro" id="IPR001482">
    <property type="entry name" value="T2SS/T4SS_dom"/>
</dbReference>
<dbReference type="KEGG" id="twh:TWT_189"/>
<comment type="similarity">
    <text evidence="1">Belongs to the GSP E family.</text>
</comment>
<sequence>MFWATVHIFIRTSHKLHNPSHPCLLKSQFPPLLKVHYMSMSDALGIITKRVRDRLRTSDHDLSLQPELTDQYVTRELEEYASRQPIDETEDSIKRKIVANLTGFGPLQDIIDDPDVEEFWINSPEEVFLAKNGKSFAVDIKLTDSQLRDILERMLQGTGRRIDMANPFVDASLPDGSRLHAVIPDITARHISINVRKFMRQIRGLDQLVRTRSLTAESSRFLQYCVKSRANFLVSGATQAGKTTMLNSLLSCCSEDERVVTVEETFELDIPLRDVVSLQCRQATIEGSGEINLRRLVKETLRMRPDRIVVGEVREAESLDLLIALNSGIPGAATIHANSARDALRKMTILPLLSGKNIDSAFIVPTVANCIDIVVHCELGKDGHRRVSEILALSGRVNEGIIEASPVFTTTNNQLQFTGIYPEQWRGFMNEQGSTVFKNLETDA</sequence>
<dbReference type="Gene3D" id="3.40.50.300">
    <property type="entry name" value="P-loop containing nucleotide triphosphate hydrolases"/>
    <property type="match status" value="1"/>
</dbReference>
<feature type="domain" description="Bacterial type II secretion system protein E" evidence="2">
    <location>
        <begin position="102"/>
        <end position="361"/>
    </location>
</feature>
<evidence type="ECO:0000256" key="1">
    <source>
        <dbReference type="ARBA" id="ARBA00006611"/>
    </source>
</evidence>
<dbReference type="CDD" id="cd01130">
    <property type="entry name" value="VirB11-like_ATPase"/>
    <property type="match status" value="1"/>
</dbReference>
<dbReference type="HOGENOM" id="CLU_005379_4_1_11"/>
<keyword evidence="4" id="KW-1185">Reference proteome</keyword>
<protein>
    <submittedName>
        <fullName evidence="3">Putative type II/type IV pathway secretion protein</fullName>
    </submittedName>
</protein>
<gene>
    <name evidence="3" type="ordered locus">TWT_189</name>
</gene>
<evidence type="ECO:0000313" key="3">
    <source>
        <dbReference type="EMBL" id="AAO44286.1"/>
    </source>
</evidence>
<reference evidence="3 4" key="1">
    <citation type="journal article" date="2003" name="Genome Res.">
        <title>Tropheryma whipplei twist: a human pathogenic Actinobacteria with a reduced genome.</title>
        <authorList>
            <person name="Raoult D."/>
            <person name="Ogata H."/>
            <person name="Audic S."/>
            <person name="Robert C."/>
            <person name="Suhre K."/>
            <person name="Drancourt M."/>
            <person name="Claverie J.-M."/>
        </authorList>
    </citation>
    <scope>NUCLEOTIDE SEQUENCE [LARGE SCALE GENOMIC DNA]</scope>
    <source>
        <strain evidence="3 4">Twist</strain>
    </source>
</reference>
<dbReference type="InterPro" id="IPR027417">
    <property type="entry name" value="P-loop_NTPase"/>
</dbReference>
<dbReference type="STRING" id="203267.TWT_189"/>
<dbReference type="PANTHER" id="PTHR30486">
    <property type="entry name" value="TWITCHING MOTILITY PROTEIN PILT"/>
    <property type="match status" value="1"/>
</dbReference>
<dbReference type="AlphaFoldDB" id="Q83N17"/>
<dbReference type="OrthoDB" id="9810761at2"/>
<proteinExistence type="inferred from homology"/>
<name>Q83N17_TROWT</name>